<gene>
    <name evidence="1" type="ORF">IAB31_00890</name>
</gene>
<name>A0A9D1D8J1_9FIRM</name>
<dbReference type="AlphaFoldDB" id="A0A9D1D8J1"/>
<dbReference type="EMBL" id="DVGK01000013">
    <property type="protein sequence ID" value="HIR12462.1"/>
    <property type="molecule type" value="Genomic_DNA"/>
</dbReference>
<dbReference type="Proteomes" id="UP000886757">
    <property type="component" value="Unassembled WGS sequence"/>
</dbReference>
<reference evidence="1" key="2">
    <citation type="journal article" date="2021" name="PeerJ">
        <title>Extensive microbial diversity within the chicken gut microbiome revealed by metagenomics and culture.</title>
        <authorList>
            <person name="Gilroy R."/>
            <person name="Ravi A."/>
            <person name="Getino M."/>
            <person name="Pursley I."/>
            <person name="Horton D.L."/>
            <person name="Alikhan N.F."/>
            <person name="Baker D."/>
            <person name="Gharbi K."/>
            <person name="Hall N."/>
            <person name="Watson M."/>
            <person name="Adriaenssens E.M."/>
            <person name="Foster-Nyarko E."/>
            <person name="Jarju S."/>
            <person name="Secka A."/>
            <person name="Antonio M."/>
            <person name="Oren A."/>
            <person name="Chaudhuri R.R."/>
            <person name="La Ragione R."/>
            <person name="Hildebrand F."/>
            <person name="Pallen M.J."/>
        </authorList>
    </citation>
    <scope>NUCLEOTIDE SEQUENCE</scope>
    <source>
        <strain evidence="1">ChiSjej4B22-8148</strain>
    </source>
</reference>
<organism evidence="1 2">
    <name type="scientific">Candidatus Choladousia intestinavium</name>
    <dbReference type="NCBI Taxonomy" id="2840727"/>
    <lineage>
        <taxon>Bacteria</taxon>
        <taxon>Bacillati</taxon>
        <taxon>Bacillota</taxon>
        <taxon>Clostridia</taxon>
        <taxon>Lachnospirales</taxon>
        <taxon>Lachnospiraceae</taxon>
        <taxon>Lachnospiraceae incertae sedis</taxon>
        <taxon>Candidatus Choladousia</taxon>
    </lineage>
</organism>
<evidence type="ECO:0008006" key="3">
    <source>
        <dbReference type="Google" id="ProtNLM"/>
    </source>
</evidence>
<reference evidence="1" key="1">
    <citation type="submission" date="2020-10" db="EMBL/GenBank/DDBJ databases">
        <authorList>
            <person name="Gilroy R."/>
        </authorList>
    </citation>
    <scope>NUCLEOTIDE SEQUENCE</scope>
    <source>
        <strain evidence="1">ChiSjej4B22-8148</strain>
    </source>
</reference>
<protein>
    <recommendedName>
        <fullName evidence="3">Thioredoxin</fullName>
    </recommendedName>
</protein>
<proteinExistence type="predicted"/>
<sequence length="46" mass="4949">MKKKTLCQALLGLLGALLLTAGILQGDYRVVLNKAIRICYECIGIG</sequence>
<accession>A0A9D1D8J1</accession>
<evidence type="ECO:0000313" key="2">
    <source>
        <dbReference type="Proteomes" id="UP000886757"/>
    </source>
</evidence>
<comment type="caution">
    <text evidence="1">The sequence shown here is derived from an EMBL/GenBank/DDBJ whole genome shotgun (WGS) entry which is preliminary data.</text>
</comment>
<evidence type="ECO:0000313" key="1">
    <source>
        <dbReference type="EMBL" id="HIR12462.1"/>
    </source>
</evidence>
<dbReference type="NCBIfam" id="NF040920">
    <property type="entry name" value="CD1871A_fam"/>
    <property type="match status" value="1"/>
</dbReference>
<dbReference type="InterPro" id="IPR047708">
    <property type="entry name" value="CD1871A-like"/>
</dbReference>